<dbReference type="Proteomes" id="UP001602370">
    <property type="component" value="Unassembled WGS sequence"/>
</dbReference>
<feature type="domain" description="Pvc16 N-terminal" evidence="1">
    <location>
        <begin position="11"/>
        <end position="207"/>
    </location>
</feature>
<gene>
    <name evidence="2" type="ORF">ACFY8C_34060</name>
</gene>
<dbReference type="Pfam" id="PF14065">
    <property type="entry name" value="Pvc16_N"/>
    <property type="match status" value="1"/>
</dbReference>
<sequence>MSNHLAIAAATSALRYVLDRALQPVRLGPVGYAQVTTLRPDQLGTPDLVQSTGINVFLYLVTPNPAWNLAALPTRDDDAAFLERPRCALDLHYLITCYGRDAALEGQRLLGRALTALSVTPVLSSEVVAAAVEEYSGSEDTGFLTESDLAHQIEPVRLSPTALSLDDLSKLWSVFPQTPYQLSVTYTAAVVLLESPAVPRAALPVRERAFSLSTTPAPRLVSADMGEAAGADSPLHLRGEHLLSRKNRVRLGPVGLEPLPGATASLLTVAVDGRVPAGLHPVQVLHMSPDGPQPIRVVATSNALPVTVRPTVTRVNVGDSDIVLELNPPLFAGQRATVSFSRDVAHADALPDKVDFVLPPVTAGTLPQPSVRVPRRDVPDGKWLVRIQVDGVTSLPELVCGVYGAPTVALPPP</sequence>
<dbReference type="RefSeq" id="WP_051820515.1">
    <property type="nucleotide sequence ID" value="NZ_JBIBDZ010000013.1"/>
</dbReference>
<dbReference type="EMBL" id="JBIBDZ010000013">
    <property type="protein sequence ID" value="MFF5923306.1"/>
    <property type="molecule type" value="Genomic_DNA"/>
</dbReference>
<dbReference type="InterPro" id="IPR025351">
    <property type="entry name" value="Pvc16_N"/>
</dbReference>
<accession>A0ABW6Y0K6</accession>
<organism evidence="2 3">
    <name type="scientific">Streptomyces flavochromogenes</name>
    <dbReference type="NCBI Taxonomy" id="68199"/>
    <lineage>
        <taxon>Bacteria</taxon>
        <taxon>Bacillati</taxon>
        <taxon>Actinomycetota</taxon>
        <taxon>Actinomycetes</taxon>
        <taxon>Kitasatosporales</taxon>
        <taxon>Streptomycetaceae</taxon>
        <taxon>Streptomyces</taxon>
    </lineage>
</organism>
<name>A0ABW6Y0K6_9ACTN</name>
<keyword evidence="3" id="KW-1185">Reference proteome</keyword>
<evidence type="ECO:0000313" key="2">
    <source>
        <dbReference type="EMBL" id="MFF5923306.1"/>
    </source>
</evidence>
<evidence type="ECO:0000313" key="3">
    <source>
        <dbReference type="Proteomes" id="UP001602370"/>
    </source>
</evidence>
<reference evidence="2 3" key="1">
    <citation type="submission" date="2024-10" db="EMBL/GenBank/DDBJ databases">
        <title>The Natural Products Discovery Center: Release of the First 8490 Sequenced Strains for Exploring Actinobacteria Biosynthetic Diversity.</title>
        <authorList>
            <person name="Kalkreuter E."/>
            <person name="Kautsar S.A."/>
            <person name="Yang D."/>
            <person name="Bader C.D."/>
            <person name="Teijaro C.N."/>
            <person name="Fluegel L."/>
            <person name="Davis C.M."/>
            <person name="Simpson J.R."/>
            <person name="Lauterbach L."/>
            <person name="Steele A.D."/>
            <person name="Gui C."/>
            <person name="Meng S."/>
            <person name="Li G."/>
            <person name="Viehrig K."/>
            <person name="Ye F."/>
            <person name="Su P."/>
            <person name="Kiefer A.F."/>
            <person name="Nichols A."/>
            <person name="Cepeda A.J."/>
            <person name="Yan W."/>
            <person name="Fan B."/>
            <person name="Jiang Y."/>
            <person name="Adhikari A."/>
            <person name="Zheng C.-J."/>
            <person name="Schuster L."/>
            <person name="Cowan T.M."/>
            <person name="Smanski M.J."/>
            <person name="Chevrette M.G."/>
            <person name="De Carvalho L.P.S."/>
            <person name="Shen B."/>
        </authorList>
    </citation>
    <scope>NUCLEOTIDE SEQUENCE [LARGE SCALE GENOMIC DNA]</scope>
    <source>
        <strain evidence="2 3">NPDC012605</strain>
    </source>
</reference>
<protein>
    <submittedName>
        <fullName evidence="2">DUF4255 domain-containing protein</fullName>
    </submittedName>
</protein>
<comment type="caution">
    <text evidence="2">The sequence shown here is derived from an EMBL/GenBank/DDBJ whole genome shotgun (WGS) entry which is preliminary data.</text>
</comment>
<proteinExistence type="predicted"/>
<evidence type="ECO:0000259" key="1">
    <source>
        <dbReference type="Pfam" id="PF14065"/>
    </source>
</evidence>